<keyword evidence="3" id="KW-1185">Reference proteome</keyword>
<dbReference type="EMBL" id="AFBM01000008">
    <property type="protein sequence ID" value="EGF53403.1"/>
    <property type="molecule type" value="Genomic_DNA"/>
</dbReference>
<dbReference type="RefSeq" id="WP_009121107.1">
    <property type="nucleotide sequence ID" value="NZ_FQWK01000004.1"/>
</dbReference>
<evidence type="ECO:0000256" key="1">
    <source>
        <dbReference type="SAM" id="Coils"/>
    </source>
</evidence>
<protein>
    <submittedName>
        <fullName evidence="2">Conserved domain protein</fullName>
    </submittedName>
</protein>
<comment type="caution">
    <text evidence="2">The sequence shown here is derived from an EMBL/GenBank/DDBJ whole genome shotgun (WGS) entry which is preliminary data.</text>
</comment>
<dbReference type="Proteomes" id="UP000010321">
    <property type="component" value="Unassembled WGS sequence"/>
</dbReference>
<sequence>MKKIKFIQIQFLSYREKRGLTINLDYHVVIIKGANGSGKSSLIKSLYYSLGTEIEVWPQRWLDANIIYLLKFKIDGITYQSLRIGNEIILYNCDGSFRFRSKNSWEVSDKLTELLGIEFQMLDNENNVRVIPLGFLFAPFYIDQDRGWNSVWNSFYKIGIPNGKSTAQLYHAGIYTDSYNNAKNRLILIKKEIKECTRSIELIKTFIRQLKKQFDKGSINYDINKFNAEKKELVEKSEELKKLQKKHLNELSELYNQKISLEFQLQQLDNNISEIEKDYLFALQQRNILICPICQSKVENSEVGRYEMLLDIDQSKDLRLNLQSNLDDLNRKIDAVENKTQVVVEKIVAIQNLLAIKRENYSFEDVIESLVNQKLHDVIDMQRNKLMEEKNKKILLEHSLNESLSRLNNKEKQKNIEEKFSNSINKAYIALSIPNSNPKPNKITGVVKGVGSAAPRCIIAYNYSMLEIINGNSRALFAPIVIDSPRQSSIDAETMKKMNNYIIKNKPVDSQLILGINKDDEFDATNCHLIEIESNIPLLKEEEYQGVKKNIEKLLSNSFFK</sequence>
<organism evidence="2 3">
    <name type="scientific">Bacteroides clarus YIT 12056</name>
    <dbReference type="NCBI Taxonomy" id="762984"/>
    <lineage>
        <taxon>Bacteria</taxon>
        <taxon>Pseudomonadati</taxon>
        <taxon>Bacteroidota</taxon>
        <taxon>Bacteroidia</taxon>
        <taxon>Bacteroidales</taxon>
        <taxon>Bacteroidaceae</taxon>
        <taxon>Bacteroides</taxon>
    </lineage>
</organism>
<dbReference type="Gene3D" id="3.40.50.300">
    <property type="entry name" value="P-loop containing nucleotide triphosphate hydrolases"/>
    <property type="match status" value="1"/>
</dbReference>
<evidence type="ECO:0000313" key="2">
    <source>
        <dbReference type="EMBL" id="EGF53403.1"/>
    </source>
</evidence>
<proteinExistence type="predicted"/>
<gene>
    <name evidence="2" type="ORF">HMPREF9445_00919</name>
</gene>
<reference evidence="2 3" key="1">
    <citation type="submission" date="2011-02" db="EMBL/GenBank/DDBJ databases">
        <authorList>
            <person name="Weinstock G."/>
            <person name="Sodergren E."/>
            <person name="Clifton S."/>
            <person name="Fulton L."/>
            <person name="Fulton B."/>
            <person name="Courtney L."/>
            <person name="Fronick C."/>
            <person name="Harrison M."/>
            <person name="Strong C."/>
            <person name="Farmer C."/>
            <person name="Delahaunty K."/>
            <person name="Markovic C."/>
            <person name="Hall O."/>
            <person name="Minx P."/>
            <person name="Tomlinson C."/>
            <person name="Mitreva M."/>
            <person name="Hou S."/>
            <person name="Chen J."/>
            <person name="Wollam A."/>
            <person name="Pepin K.H."/>
            <person name="Johnson M."/>
            <person name="Bhonagiri V."/>
            <person name="Zhang X."/>
            <person name="Suruliraj S."/>
            <person name="Warren W."/>
            <person name="Chinwalla A."/>
            <person name="Mardis E.R."/>
            <person name="Wilson R.K."/>
        </authorList>
    </citation>
    <scope>NUCLEOTIDE SEQUENCE [LARGE SCALE GENOMIC DNA]</scope>
    <source>
        <strain evidence="2 3">YIT 12056</strain>
    </source>
</reference>
<dbReference type="InterPro" id="IPR027417">
    <property type="entry name" value="P-loop_NTPase"/>
</dbReference>
<feature type="coiled-coil region" evidence="1">
    <location>
        <begin position="223"/>
        <end position="285"/>
    </location>
</feature>
<keyword evidence="1" id="KW-0175">Coiled coil</keyword>
<evidence type="ECO:0000313" key="3">
    <source>
        <dbReference type="Proteomes" id="UP000010321"/>
    </source>
</evidence>
<feature type="coiled-coil region" evidence="1">
    <location>
        <begin position="312"/>
        <end position="346"/>
    </location>
</feature>
<accession>A0ABN0CR23</accession>
<name>A0ABN0CR23_9BACE</name>
<dbReference type="SUPFAM" id="SSF52540">
    <property type="entry name" value="P-loop containing nucleoside triphosphate hydrolases"/>
    <property type="match status" value="2"/>
</dbReference>